<accession>A0ABS6ICF3</accession>
<evidence type="ECO:0000313" key="2">
    <source>
        <dbReference type="Proteomes" id="UP000824166"/>
    </source>
</evidence>
<gene>
    <name evidence="1" type="ORF">KSW38_17495</name>
</gene>
<comment type="caution">
    <text evidence="1">The sequence shown here is derived from an EMBL/GenBank/DDBJ whole genome shotgun (WGS) entry which is preliminary data.</text>
</comment>
<organism evidence="1 2">
    <name type="scientific">Paenarthrobacter aromaticivorans</name>
    <dbReference type="NCBI Taxonomy" id="2849150"/>
    <lineage>
        <taxon>Bacteria</taxon>
        <taxon>Bacillati</taxon>
        <taxon>Actinomycetota</taxon>
        <taxon>Actinomycetes</taxon>
        <taxon>Micrococcales</taxon>
        <taxon>Micrococcaceae</taxon>
        <taxon>Paenarthrobacter</taxon>
    </lineage>
</organism>
<protein>
    <submittedName>
        <fullName evidence="1">Uncharacterized protein</fullName>
    </submittedName>
</protein>
<dbReference type="EMBL" id="JAHOPC010000012">
    <property type="protein sequence ID" value="MBU8868087.1"/>
    <property type="molecule type" value="Genomic_DNA"/>
</dbReference>
<proteinExistence type="predicted"/>
<dbReference type="Proteomes" id="UP000824166">
    <property type="component" value="Unassembled WGS sequence"/>
</dbReference>
<evidence type="ECO:0000313" key="1">
    <source>
        <dbReference type="EMBL" id="MBU8868087.1"/>
    </source>
</evidence>
<name>A0ABS6ICF3_9MICC</name>
<reference evidence="1 2" key="1">
    <citation type="submission" date="2021-06" db="EMBL/GenBank/DDBJ databases">
        <authorList>
            <person name="Jeong J.W."/>
        </authorList>
    </citation>
    <scope>NUCLEOTIDE SEQUENCE [LARGE SCALE GENOMIC DNA]</scope>
    <source>
        <strain evidence="1 2">MMS21-TAE1-1</strain>
    </source>
</reference>
<keyword evidence="2" id="KW-1185">Reference proteome</keyword>
<sequence length="99" mass="10372">MKGSILTSEKLSVVVRVDLDGAQIQIAATGHVTTSNLHALYPIVQRTNSLADGRDVEMDLTGALIEPDALEQLQGYAMLHELPVRVDPAPALAGAGLAA</sequence>